<accession>B4FKL6</accession>
<organism evidence="3">
    <name type="scientific">Zea mays</name>
    <name type="common">Maize</name>
    <dbReference type="NCBI Taxonomy" id="4577"/>
    <lineage>
        <taxon>Eukaryota</taxon>
        <taxon>Viridiplantae</taxon>
        <taxon>Streptophyta</taxon>
        <taxon>Embryophyta</taxon>
        <taxon>Tracheophyta</taxon>
        <taxon>Spermatophyta</taxon>
        <taxon>Magnoliopsida</taxon>
        <taxon>Liliopsida</taxon>
        <taxon>Poales</taxon>
        <taxon>Poaceae</taxon>
        <taxon>PACMAD clade</taxon>
        <taxon>Panicoideae</taxon>
        <taxon>Andropogonodae</taxon>
        <taxon>Andropogoneae</taxon>
        <taxon>Tripsacinae</taxon>
        <taxon>Zea</taxon>
    </lineage>
</organism>
<evidence type="ECO:0000256" key="1">
    <source>
        <dbReference type="SAM" id="MobiDB-lite"/>
    </source>
</evidence>
<keyword evidence="2" id="KW-1133">Transmembrane helix</keyword>
<sequence>MGRGQPKPKSKDTGSWLDSDRKSMPKNVGSGFPIVVNSYEMALYDAKFLAAHKWKYVVVNEVMENIFSKLSPICFLLFCIYMSVPYFFL</sequence>
<evidence type="ECO:0000313" key="3">
    <source>
        <dbReference type="EMBL" id="ACF82659.1"/>
    </source>
</evidence>
<feature type="region of interest" description="Disordered" evidence="1">
    <location>
        <begin position="1"/>
        <end position="27"/>
    </location>
</feature>
<keyword evidence="2" id="KW-0812">Transmembrane</keyword>
<proteinExistence type="evidence at transcript level"/>
<dbReference type="AlphaFoldDB" id="B4FKL6"/>
<keyword evidence="2" id="KW-0472">Membrane</keyword>
<dbReference type="EMBL" id="BT037654">
    <property type="protein sequence ID" value="ACF82659.1"/>
    <property type="molecule type" value="mRNA"/>
</dbReference>
<name>B4FKL6_MAIZE</name>
<feature type="transmembrane region" description="Helical" evidence="2">
    <location>
        <begin position="70"/>
        <end position="88"/>
    </location>
</feature>
<evidence type="ECO:0000256" key="2">
    <source>
        <dbReference type="SAM" id="Phobius"/>
    </source>
</evidence>
<protein>
    <submittedName>
        <fullName evidence="3">Uncharacterized protein</fullName>
    </submittedName>
</protein>
<reference evidence="3" key="1">
    <citation type="journal article" date="2009" name="PLoS Genet.">
        <title>Sequencing, mapping, and analysis of 27,455 maize full-length cDNAs.</title>
        <authorList>
            <person name="Soderlund C."/>
            <person name="Descour A."/>
            <person name="Kudrna D."/>
            <person name="Bomhoff M."/>
            <person name="Boyd L."/>
            <person name="Currie J."/>
            <person name="Angelova A."/>
            <person name="Collura K."/>
            <person name="Wissotski M."/>
            <person name="Ashley E."/>
            <person name="Morrow D."/>
            <person name="Fernandes J."/>
            <person name="Walbot V."/>
            <person name="Yu Y."/>
        </authorList>
    </citation>
    <scope>NUCLEOTIDE SEQUENCE</scope>
    <source>
        <strain evidence="3">B73</strain>
    </source>
</reference>